<accession>A0A0D8IAL4</accession>
<dbReference type="AlphaFoldDB" id="A0A0D8IAL4"/>
<protein>
    <submittedName>
        <fullName evidence="6">ABC-2 type transporter</fullName>
    </submittedName>
</protein>
<evidence type="ECO:0000256" key="2">
    <source>
        <dbReference type="ARBA" id="ARBA00022475"/>
    </source>
</evidence>
<keyword evidence="7" id="KW-1185">Reference proteome</keyword>
<evidence type="ECO:0000256" key="5">
    <source>
        <dbReference type="ARBA" id="ARBA00023136"/>
    </source>
</evidence>
<dbReference type="KEGG" id="cace:CACET_c25190"/>
<dbReference type="PATRIC" id="fig|84022.5.peg.197"/>
<name>A0A0D8IAL4_9CLOT</name>
<dbReference type="RefSeq" id="WP_044824766.1">
    <property type="nucleotide sequence ID" value="NZ_CP009687.1"/>
</dbReference>
<dbReference type="PANTHER" id="PTHR30294:SF29">
    <property type="entry name" value="MULTIDRUG ABC TRANSPORTER PERMEASE YBHS-RELATED"/>
    <property type="match status" value="1"/>
</dbReference>
<evidence type="ECO:0000313" key="6">
    <source>
        <dbReference type="EMBL" id="AKL95964.1"/>
    </source>
</evidence>
<proteinExistence type="predicted"/>
<keyword evidence="5" id="KW-0472">Membrane</keyword>
<reference evidence="6 7" key="1">
    <citation type="submission" date="2014-10" db="EMBL/GenBank/DDBJ databases">
        <title>Genome sequence of Clostridium aceticum DSM 1496.</title>
        <authorList>
            <person name="Poehlein A."/>
            <person name="Schiel-Bengelsdorf B."/>
            <person name="Gottschalk G."/>
            <person name="Duerre P."/>
            <person name="Daniel R."/>
        </authorList>
    </citation>
    <scope>NUCLEOTIDE SEQUENCE [LARGE SCALE GENOMIC DNA]</scope>
    <source>
        <strain evidence="6 7">DSM 1496</strain>
    </source>
</reference>
<evidence type="ECO:0000256" key="3">
    <source>
        <dbReference type="ARBA" id="ARBA00022692"/>
    </source>
</evidence>
<dbReference type="InterPro" id="IPR013525">
    <property type="entry name" value="ABC2_TM"/>
</dbReference>
<sequence length="228" mass="25420">MTIFTFVFKRFFRKPSNVVFLLILPIASVFLPVGEWLPIPLGFQYYGLLLLFIAARLASVIMEDRMNKTLLRIGVAPVTHFQYLWQNLLAYSIILIAVNLVVVIVGVAVHGGKLISPVLLFIIYSFFSMTAIGLSLAWYSLFRNKEAATSVFGGVVMLIGMLGGVMWPVEIMPELLQRIAMLLPTYWLTEGIILVISGASIIDLGLPLAMMMMFSIAFLLLGSRRKLA</sequence>
<dbReference type="GO" id="GO:0005886">
    <property type="term" value="C:plasma membrane"/>
    <property type="evidence" value="ECO:0007669"/>
    <property type="project" value="UniProtKB-SubCell"/>
</dbReference>
<comment type="subcellular location">
    <subcellularLocation>
        <location evidence="1">Cell membrane</location>
        <topology evidence="1">Multi-pass membrane protein</topology>
    </subcellularLocation>
</comment>
<evidence type="ECO:0000256" key="4">
    <source>
        <dbReference type="ARBA" id="ARBA00022989"/>
    </source>
</evidence>
<gene>
    <name evidence="6" type="ORF">CACET_c25190</name>
</gene>
<dbReference type="GO" id="GO:0140359">
    <property type="term" value="F:ABC-type transporter activity"/>
    <property type="evidence" value="ECO:0007669"/>
    <property type="project" value="InterPro"/>
</dbReference>
<dbReference type="Pfam" id="PF12698">
    <property type="entry name" value="ABC2_membrane_3"/>
    <property type="match status" value="1"/>
</dbReference>
<dbReference type="STRING" id="84022.CACET_c25190"/>
<keyword evidence="2" id="KW-1003">Cell membrane</keyword>
<evidence type="ECO:0000313" key="7">
    <source>
        <dbReference type="Proteomes" id="UP000035704"/>
    </source>
</evidence>
<evidence type="ECO:0000256" key="1">
    <source>
        <dbReference type="ARBA" id="ARBA00004651"/>
    </source>
</evidence>
<dbReference type="InterPro" id="IPR051449">
    <property type="entry name" value="ABC-2_transporter_component"/>
</dbReference>
<dbReference type="EMBL" id="CP009687">
    <property type="protein sequence ID" value="AKL95964.1"/>
    <property type="molecule type" value="Genomic_DNA"/>
</dbReference>
<dbReference type="Proteomes" id="UP000035704">
    <property type="component" value="Chromosome"/>
</dbReference>
<dbReference type="PANTHER" id="PTHR30294">
    <property type="entry name" value="MEMBRANE COMPONENT OF ABC TRANSPORTER YHHJ-RELATED"/>
    <property type="match status" value="1"/>
</dbReference>
<dbReference type="OrthoDB" id="266913at2"/>
<keyword evidence="3" id="KW-0812">Transmembrane</keyword>
<organism evidence="6 7">
    <name type="scientific">Clostridium aceticum</name>
    <dbReference type="NCBI Taxonomy" id="84022"/>
    <lineage>
        <taxon>Bacteria</taxon>
        <taxon>Bacillati</taxon>
        <taxon>Bacillota</taxon>
        <taxon>Clostridia</taxon>
        <taxon>Eubacteriales</taxon>
        <taxon>Clostridiaceae</taxon>
        <taxon>Clostridium</taxon>
    </lineage>
</organism>
<keyword evidence="4" id="KW-1133">Transmembrane helix</keyword>